<dbReference type="EMBL" id="GBXM01103880">
    <property type="protein sequence ID" value="JAH04697.1"/>
    <property type="molecule type" value="Transcribed_RNA"/>
</dbReference>
<reference evidence="1" key="1">
    <citation type="submission" date="2014-11" db="EMBL/GenBank/DDBJ databases">
        <authorList>
            <person name="Amaro Gonzalez C."/>
        </authorList>
    </citation>
    <scope>NUCLEOTIDE SEQUENCE</scope>
</reference>
<protein>
    <submittedName>
        <fullName evidence="1">Uncharacterized protein</fullName>
    </submittedName>
</protein>
<evidence type="ECO:0000313" key="1">
    <source>
        <dbReference type="EMBL" id="JAH04697.1"/>
    </source>
</evidence>
<dbReference type="EMBL" id="GBXM01105516">
    <property type="protein sequence ID" value="JAH03061.1"/>
    <property type="molecule type" value="Transcribed_RNA"/>
</dbReference>
<accession>A0A0E9PK71</accession>
<dbReference type="AlphaFoldDB" id="A0A0E9PK71"/>
<sequence>MSMLKQANIPEPQVLNKYPVQLETSTWNYVDKQLR</sequence>
<name>A0A0E9PK71_ANGAN</name>
<reference evidence="1" key="2">
    <citation type="journal article" date="2015" name="Fish Shellfish Immunol.">
        <title>Early steps in the European eel (Anguilla anguilla)-Vibrio vulnificus interaction in the gills: Role of the RtxA13 toxin.</title>
        <authorList>
            <person name="Callol A."/>
            <person name="Pajuelo D."/>
            <person name="Ebbesson L."/>
            <person name="Teles M."/>
            <person name="MacKenzie S."/>
            <person name="Amaro C."/>
        </authorList>
    </citation>
    <scope>NUCLEOTIDE SEQUENCE</scope>
</reference>
<proteinExistence type="predicted"/>
<organism evidence="1">
    <name type="scientific">Anguilla anguilla</name>
    <name type="common">European freshwater eel</name>
    <name type="synonym">Muraena anguilla</name>
    <dbReference type="NCBI Taxonomy" id="7936"/>
    <lineage>
        <taxon>Eukaryota</taxon>
        <taxon>Metazoa</taxon>
        <taxon>Chordata</taxon>
        <taxon>Craniata</taxon>
        <taxon>Vertebrata</taxon>
        <taxon>Euteleostomi</taxon>
        <taxon>Actinopterygii</taxon>
        <taxon>Neopterygii</taxon>
        <taxon>Teleostei</taxon>
        <taxon>Anguilliformes</taxon>
        <taxon>Anguillidae</taxon>
        <taxon>Anguilla</taxon>
    </lineage>
</organism>